<evidence type="ECO:0000313" key="2">
    <source>
        <dbReference type="EMBL" id="SVB23606.1"/>
    </source>
</evidence>
<accession>A0A382CBZ9</accession>
<organism evidence="2">
    <name type="scientific">marine metagenome</name>
    <dbReference type="NCBI Taxonomy" id="408172"/>
    <lineage>
        <taxon>unclassified sequences</taxon>
        <taxon>metagenomes</taxon>
        <taxon>ecological metagenomes</taxon>
    </lineage>
</organism>
<name>A0A382CBZ9_9ZZZZ</name>
<dbReference type="AlphaFoldDB" id="A0A382CBZ9"/>
<reference evidence="2" key="1">
    <citation type="submission" date="2018-05" db="EMBL/GenBank/DDBJ databases">
        <authorList>
            <person name="Lanie J.A."/>
            <person name="Ng W.-L."/>
            <person name="Kazmierczak K.M."/>
            <person name="Andrzejewski T.M."/>
            <person name="Davidsen T.M."/>
            <person name="Wayne K.J."/>
            <person name="Tettelin H."/>
            <person name="Glass J.I."/>
            <person name="Rusch D."/>
            <person name="Podicherti R."/>
            <person name="Tsui H.-C.T."/>
            <person name="Winkler M.E."/>
        </authorList>
    </citation>
    <scope>NUCLEOTIDE SEQUENCE</scope>
</reference>
<sequence>MSKRKPSTDLYPSSLLLEAHKVLGEEFSRLPERIQIGFTTTFWNHSNIIKHNKHNRKPDSFAMGKKEIVRNFTDPRDFRKVNDNGYSLRPKRTRHGSIESKNILCKERTGGATSYPPTKWLDSTAVAFSGGRKAFIKGSKNGFQLSPKIQQLVDDWFEKPIEEISASKGMVNRNGESALEIASDYGGAIIRDISRVSKRTNISVIINININSLLMHKEELSKTQTKTAEEEAKGRGDDKEALGGVKVNNSSTTLTSKGFTLE</sequence>
<feature type="compositionally biased region" description="Polar residues" evidence="1">
    <location>
        <begin position="247"/>
        <end position="262"/>
    </location>
</feature>
<feature type="compositionally biased region" description="Basic and acidic residues" evidence="1">
    <location>
        <begin position="221"/>
        <end position="241"/>
    </location>
</feature>
<feature type="region of interest" description="Disordered" evidence="1">
    <location>
        <begin position="221"/>
        <end position="262"/>
    </location>
</feature>
<proteinExistence type="predicted"/>
<feature type="non-terminal residue" evidence="2">
    <location>
        <position position="262"/>
    </location>
</feature>
<protein>
    <submittedName>
        <fullName evidence="2">Uncharacterized protein</fullName>
    </submittedName>
</protein>
<gene>
    <name evidence="2" type="ORF">METZ01_LOCUS176460</name>
</gene>
<dbReference type="EMBL" id="UINC01033788">
    <property type="protein sequence ID" value="SVB23606.1"/>
    <property type="molecule type" value="Genomic_DNA"/>
</dbReference>
<evidence type="ECO:0000256" key="1">
    <source>
        <dbReference type="SAM" id="MobiDB-lite"/>
    </source>
</evidence>